<dbReference type="PANTHER" id="PTHR37422:SF13">
    <property type="entry name" value="LIPOPOLYSACCHARIDE BIOSYNTHESIS PROTEIN PA4999-RELATED"/>
    <property type="match status" value="1"/>
</dbReference>
<name>A0A3A9WM76_9ACTN</name>
<dbReference type="AlphaFoldDB" id="A0A3A9WM76"/>
<protein>
    <submittedName>
        <fullName evidence="8">O-antigen ligase domain-containing protein</fullName>
    </submittedName>
</protein>
<evidence type="ECO:0000313" key="10">
    <source>
        <dbReference type="Proteomes" id="UP000268652"/>
    </source>
</evidence>
<feature type="transmembrane region" description="Helical" evidence="6">
    <location>
        <begin position="118"/>
        <end position="134"/>
    </location>
</feature>
<proteinExistence type="predicted"/>
<dbReference type="EMBL" id="RBDY01000002">
    <property type="protein sequence ID" value="RKN26726.1"/>
    <property type="molecule type" value="Genomic_DNA"/>
</dbReference>
<organism evidence="8 11">
    <name type="scientific">Streptomyces radicis</name>
    <dbReference type="NCBI Taxonomy" id="1750517"/>
    <lineage>
        <taxon>Bacteria</taxon>
        <taxon>Bacillati</taxon>
        <taxon>Actinomycetota</taxon>
        <taxon>Actinomycetes</taxon>
        <taxon>Kitasatosporales</taxon>
        <taxon>Streptomycetaceae</taxon>
        <taxon>Streptomyces</taxon>
    </lineage>
</organism>
<evidence type="ECO:0000256" key="5">
    <source>
        <dbReference type="SAM" id="MobiDB-lite"/>
    </source>
</evidence>
<feature type="region of interest" description="Disordered" evidence="5">
    <location>
        <begin position="1"/>
        <end position="25"/>
    </location>
</feature>
<feature type="compositionally biased region" description="Low complexity" evidence="5">
    <location>
        <begin position="1"/>
        <end position="10"/>
    </location>
</feature>
<dbReference type="EMBL" id="RBDX01000016">
    <property type="protein sequence ID" value="RKN07257.1"/>
    <property type="molecule type" value="Genomic_DNA"/>
</dbReference>
<dbReference type="GO" id="GO:0016874">
    <property type="term" value="F:ligase activity"/>
    <property type="evidence" value="ECO:0007669"/>
    <property type="project" value="UniProtKB-KW"/>
</dbReference>
<accession>A0A3A9WM76</accession>
<dbReference type="InterPro" id="IPR051533">
    <property type="entry name" value="WaaL-like"/>
</dbReference>
<evidence type="ECO:0000256" key="4">
    <source>
        <dbReference type="ARBA" id="ARBA00023136"/>
    </source>
</evidence>
<keyword evidence="4 6" id="KW-0472">Membrane</keyword>
<dbReference type="PANTHER" id="PTHR37422">
    <property type="entry name" value="TEICHURONIC ACID BIOSYNTHESIS PROTEIN TUAE"/>
    <property type="match status" value="1"/>
</dbReference>
<keyword evidence="2 6" id="KW-0812">Transmembrane</keyword>
<feature type="transmembrane region" description="Helical" evidence="6">
    <location>
        <begin position="57"/>
        <end position="76"/>
    </location>
</feature>
<feature type="transmembrane region" description="Helical" evidence="6">
    <location>
        <begin position="183"/>
        <end position="206"/>
    </location>
</feature>
<evidence type="ECO:0000256" key="2">
    <source>
        <dbReference type="ARBA" id="ARBA00022692"/>
    </source>
</evidence>
<dbReference type="Proteomes" id="UP000268652">
    <property type="component" value="Unassembled WGS sequence"/>
</dbReference>
<feature type="transmembrane region" description="Helical" evidence="6">
    <location>
        <begin position="265"/>
        <end position="286"/>
    </location>
</feature>
<dbReference type="Proteomes" id="UP000275024">
    <property type="component" value="Unassembled WGS sequence"/>
</dbReference>
<dbReference type="Pfam" id="PF04932">
    <property type="entry name" value="Wzy_C"/>
    <property type="match status" value="1"/>
</dbReference>
<feature type="transmembrane region" description="Helical" evidence="6">
    <location>
        <begin position="405"/>
        <end position="424"/>
    </location>
</feature>
<sequence>MGALAAAPALAAPPPAEEPRPGARTRARALLRPAPAVLTVLLLALPGDRWTVAGGQVAPADVASLGLLVCCGVLLARGERPRVSGRAAAVLAAPAVAFAVATAASGDPLAGLPGFARLLQVFVLVPLAVLLLLRDRRDARVLAWALVAIALVQGAVGVAQHVTRTGASYLGQDVRAVGTFGPLNVMSMATVVSFGLVAAVCLALAPPRHIGRAWRWVALGCAAGLAAPLAFSFSRGAWLATGAAVVSVVVSAVVAAGLRIARRTLLLALLCGAVLAGGVAFGSGMVGERLGSIGEVTGTPDQSVVDRYAMWDAALSMWRQEPWTGTGPRGFAEHRDAHASLALSSGSDTGGAGHGFMRQELESPHNMYLLVAGEHGLLGVAALVGGWAVLLVGCLGALRAARAPDVGLVATGLLVWTLANFLYADIGGPTTVLTAVAFGLAAWWAFAPGARAEGRGAW</sequence>
<comment type="caution">
    <text evidence="8">The sequence shown here is derived from an EMBL/GenBank/DDBJ whole genome shotgun (WGS) entry which is preliminary data.</text>
</comment>
<dbReference type="InterPro" id="IPR007016">
    <property type="entry name" value="O-antigen_ligase-rel_domated"/>
</dbReference>
<dbReference type="PRINTS" id="PR00342">
    <property type="entry name" value="RHESUSRHD"/>
</dbReference>
<dbReference type="InterPro" id="IPR002229">
    <property type="entry name" value="RhesusRHD"/>
</dbReference>
<gene>
    <name evidence="9" type="ORF">D7318_05065</name>
    <name evidence="8" type="ORF">D7319_19485</name>
</gene>
<comment type="subcellular location">
    <subcellularLocation>
        <location evidence="1">Membrane</location>
        <topology evidence="1">Multi-pass membrane protein</topology>
    </subcellularLocation>
</comment>
<keyword evidence="8" id="KW-0436">Ligase</keyword>
<evidence type="ECO:0000259" key="7">
    <source>
        <dbReference type="Pfam" id="PF04932"/>
    </source>
</evidence>
<feature type="transmembrane region" description="Helical" evidence="6">
    <location>
        <begin position="430"/>
        <end position="447"/>
    </location>
</feature>
<feature type="transmembrane region" description="Helical" evidence="6">
    <location>
        <begin position="213"/>
        <end position="231"/>
    </location>
</feature>
<evidence type="ECO:0000313" key="8">
    <source>
        <dbReference type="EMBL" id="RKN07257.1"/>
    </source>
</evidence>
<keyword evidence="3 6" id="KW-1133">Transmembrane helix</keyword>
<evidence type="ECO:0000256" key="3">
    <source>
        <dbReference type="ARBA" id="ARBA00022989"/>
    </source>
</evidence>
<feature type="transmembrane region" description="Helical" evidence="6">
    <location>
        <begin position="141"/>
        <end position="163"/>
    </location>
</feature>
<feature type="transmembrane region" description="Helical" evidence="6">
    <location>
        <begin position="29"/>
        <end position="45"/>
    </location>
</feature>
<evidence type="ECO:0000256" key="1">
    <source>
        <dbReference type="ARBA" id="ARBA00004141"/>
    </source>
</evidence>
<feature type="transmembrane region" description="Helical" evidence="6">
    <location>
        <begin position="377"/>
        <end position="398"/>
    </location>
</feature>
<feature type="domain" description="O-antigen ligase-related" evidence="7">
    <location>
        <begin position="227"/>
        <end position="383"/>
    </location>
</feature>
<evidence type="ECO:0000256" key="6">
    <source>
        <dbReference type="SAM" id="Phobius"/>
    </source>
</evidence>
<dbReference type="GO" id="GO:0005886">
    <property type="term" value="C:plasma membrane"/>
    <property type="evidence" value="ECO:0007669"/>
    <property type="project" value="InterPro"/>
</dbReference>
<keyword evidence="10" id="KW-1185">Reference proteome</keyword>
<evidence type="ECO:0000313" key="9">
    <source>
        <dbReference type="EMBL" id="RKN26726.1"/>
    </source>
</evidence>
<reference evidence="10 11" key="1">
    <citation type="submission" date="2018-09" db="EMBL/GenBank/DDBJ databases">
        <title>Streptomyces sp. nov. DS1-2, an endophytic actinomycete isolated from roots of Dendrobium scabrilingue.</title>
        <authorList>
            <person name="Kuncharoen N."/>
            <person name="Kudo T."/>
            <person name="Ohkuma M."/>
            <person name="Yuki M."/>
            <person name="Tanasupawat S."/>
        </authorList>
    </citation>
    <scope>NUCLEOTIDE SEQUENCE [LARGE SCALE GENOMIC DNA]</scope>
    <source>
        <strain evidence="8 11">AZ1-7</strain>
        <strain evidence="9 10">DS1-2</strain>
    </source>
</reference>
<dbReference type="OrthoDB" id="5150405at2"/>
<feature type="transmembrane region" description="Helical" evidence="6">
    <location>
        <begin position="88"/>
        <end position="106"/>
    </location>
</feature>
<evidence type="ECO:0000313" key="11">
    <source>
        <dbReference type="Proteomes" id="UP000275024"/>
    </source>
</evidence>
<feature type="transmembrane region" description="Helical" evidence="6">
    <location>
        <begin position="237"/>
        <end position="258"/>
    </location>
</feature>